<organism evidence="2">
    <name type="scientific">freshwater metagenome</name>
    <dbReference type="NCBI Taxonomy" id="449393"/>
    <lineage>
        <taxon>unclassified sequences</taxon>
        <taxon>metagenomes</taxon>
        <taxon>ecological metagenomes</taxon>
    </lineage>
</organism>
<dbReference type="NCBIfam" id="NF045883">
    <property type="entry name" value="PIPSynth"/>
    <property type="match status" value="1"/>
</dbReference>
<reference evidence="2" key="1">
    <citation type="submission" date="2020-05" db="EMBL/GenBank/DDBJ databases">
        <authorList>
            <person name="Chiriac C."/>
            <person name="Salcher M."/>
            <person name="Ghai R."/>
            <person name="Kavagutti S V."/>
        </authorList>
    </citation>
    <scope>NUCLEOTIDE SEQUENCE</scope>
</reference>
<feature type="transmembrane region" description="Helical" evidence="1">
    <location>
        <begin position="156"/>
        <end position="187"/>
    </location>
</feature>
<dbReference type="GO" id="GO:0008654">
    <property type="term" value="P:phospholipid biosynthetic process"/>
    <property type="evidence" value="ECO:0007669"/>
    <property type="project" value="InterPro"/>
</dbReference>
<accession>A0A6J6P4S6</accession>
<feature type="transmembrane region" description="Helical" evidence="1">
    <location>
        <begin position="117"/>
        <end position="136"/>
    </location>
</feature>
<feature type="transmembrane region" description="Helical" evidence="1">
    <location>
        <begin position="55"/>
        <end position="76"/>
    </location>
</feature>
<evidence type="ECO:0000313" key="2">
    <source>
        <dbReference type="EMBL" id="CAB4691434.1"/>
    </source>
</evidence>
<dbReference type="GO" id="GO:0016780">
    <property type="term" value="F:phosphotransferase activity, for other substituted phosphate groups"/>
    <property type="evidence" value="ECO:0007669"/>
    <property type="project" value="InterPro"/>
</dbReference>
<gene>
    <name evidence="2" type="ORF">UFOPK2576_00449</name>
</gene>
<dbReference type="GO" id="GO:0016020">
    <property type="term" value="C:membrane"/>
    <property type="evidence" value="ECO:0007669"/>
    <property type="project" value="InterPro"/>
</dbReference>
<name>A0A6J6P4S6_9ZZZZ</name>
<dbReference type="InterPro" id="IPR043130">
    <property type="entry name" value="CDP-OH_PTrfase_TM_dom"/>
</dbReference>
<dbReference type="AlphaFoldDB" id="A0A6J6P4S6"/>
<dbReference type="EMBL" id="CAEZXQ010000047">
    <property type="protein sequence ID" value="CAB4691434.1"/>
    <property type="molecule type" value="Genomic_DNA"/>
</dbReference>
<dbReference type="Pfam" id="PF01066">
    <property type="entry name" value="CDP-OH_P_transf"/>
    <property type="match status" value="1"/>
</dbReference>
<evidence type="ECO:0000256" key="1">
    <source>
        <dbReference type="SAM" id="Phobius"/>
    </source>
</evidence>
<keyword evidence="1" id="KW-0472">Membrane</keyword>
<keyword evidence="1" id="KW-1133">Transmembrane helix</keyword>
<proteinExistence type="predicted"/>
<dbReference type="InterPro" id="IPR000462">
    <property type="entry name" value="CDP-OH_P_trans"/>
</dbReference>
<dbReference type="Gene3D" id="1.20.120.1760">
    <property type="match status" value="1"/>
</dbReference>
<protein>
    <submittedName>
        <fullName evidence="2">Unannotated protein</fullName>
    </submittedName>
</protein>
<sequence length="201" mass="21683">MGIMLQRSLRDPVAKIIAPLVKTLIKMGVSANLISTIGGLGSVIAALYFFPKGEFLVGVFWVAAFVLFDLFDGAVARASHKGVSKWGALLDSTLDRLGDAAIFIGALLYFIDKSDRLVPVFLVATCASFMVSYIRARAESLGIECNSGLAERSERLILALVAYGLHGLGVDYAMAIGIWVLAVISIFTMAQRMMIVYKAVK</sequence>
<feature type="transmembrane region" description="Helical" evidence="1">
    <location>
        <begin position="29"/>
        <end position="49"/>
    </location>
</feature>
<keyword evidence="1" id="KW-0812">Transmembrane</keyword>